<feature type="repeat" description="PPR" evidence="2">
    <location>
        <begin position="245"/>
        <end position="279"/>
    </location>
</feature>
<dbReference type="Proteomes" id="UP001168098">
    <property type="component" value="Unassembled WGS sequence"/>
</dbReference>
<dbReference type="PROSITE" id="PS51375">
    <property type="entry name" value="PPR"/>
    <property type="match status" value="4"/>
</dbReference>
<dbReference type="NCBIfam" id="TIGR00756">
    <property type="entry name" value="PPR"/>
    <property type="match status" value="7"/>
</dbReference>
<proteinExistence type="predicted"/>
<gene>
    <name evidence="3" type="ORF">PVL29_008763</name>
</gene>
<reference evidence="3 4" key="1">
    <citation type="journal article" date="2023" name="BMC Biotechnol.">
        <title>Vitis rotundifolia cv Carlos genome sequencing.</title>
        <authorList>
            <person name="Huff M."/>
            <person name="Hulse-Kemp A."/>
            <person name="Scheffler B."/>
            <person name="Youngblood R."/>
            <person name="Simpson S."/>
            <person name="Babiker E."/>
            <person name="Staton M."/>
        </authorList>
    </citation>
    <scope>NUCLEOTIDE SEQUENCE [LARGE SCALE GENOMIC DNA]</scope>
    <source>
        <tissue evidence="3">Leaf</tissue>
    </source>
</reference>
<dbReference type="Gene3D" id="1.25.40.10">
    <property type="entry name" value="Tetratricopeptide repeat domain"/>
    <property type="match status" value="5"/>
</dbReference>
<dbReference type="InterPro" id="IPR046960">
    <property type="entry name" value="PPR_At4g14850-like_plant"/>
</dbReference>
<dbReference type="GO" id="GO:0003723">
    <property type="term" value="F:RNA binding"/>
    <property type="evidence" value="ECO:0007669"/>
    <property type="project" value="InterPro"/>
</dbReference>
<dbReference type="PANTHER" id="PTHR47926">
    <property type="entry name" value="PENTATRICOPEPTIDE REPEAT-CONTAINING PROTEIN"/>
    <property type="match status" value="1"/>
</dbReference>
<dbReference type="EMBL" id="JARBHA010000007">
    <property type="protein sequence ID" value="KAJ9696710.1"/>
    <property type="molecule type" value="Genomic_DNA"/>
</dbReference>
<keyword evidence="4" id="KW-1185">Reference proteome</keyword>
<dbReference type="PANTHER" id="PTHR47926:SF511">
    <property type="entry name" value="PENTATRICOPEPTIDE REPEAT-CONTAINING PROTEIN"/>
    <property type="match status" value="1"/>
</dbReference>
<evidence type="ECO:0000256" key="2">
    <source>
        <dbReference type="PROSITE-ProRule" id="PRU00708"/>
    </source>
</evidence>
<evidence type="ECO:0000256" key="1">
    <source>
        <dbReference type="ARBA" id="ARBA00022737"/>
    </source>
</evidence>
<accession>A0AA38ZXH4</accession>
<keyword evidence="1" id="KW-0677">Repeat</keyword>
<feature type="repeat" description="PPR" evidence="2">
    <location>
        <begin position="51"/>
        <end position="85"/>
    </location>
</feature>
<name>A0AA38ZXH4_VITRO</name>
<dbReference type="InterPro" id="IPR002885">
    <property type="entry name" value="PPR_rpt"/>
</dbReference>
<feature type="repeat" description="PPR" evidence="2">
    <location>
        <begin position="183"/>
        <end position="217"/>
    </location>
</feature>
<evidence type="ECO:0000313" key="3">
    <source>
        <dbReference type="EMBL" id="KAJ9696710.1"/>
    </source>
</evidence>
<organism evidence="3 4">
    <name type="scientific">Vitis rotundifolia</name>
    <name type="common">Muscadine grape</name>
    <dbReference type="NCBI Taxonomy" id="103349"/>
    <lineage>
        <taxon>Eukaryota</taxon>
        <taxon>Viridiplantae</taxon>
        <taxon>Streptophyta</taxon>
        <taxon>Embryophyta</taxon>
        <taxon>Tracheophyta</taxon>
        <taxon>Spermatophyta</taxon>
        <taxon>Magnoliopsida</taxon>
        <taxon>eudicotyledons</taxon>
        <taxon>Gunneridae</taxon>
        <taxon>Pentapetalae</taxon>
        <taxon>rosids</taxon>
        <taxon>Vitales</taxon>
        <taxon>Vitaceae</taxon>
        <taxon>Viteae</taxon>
        <taxon>Vitis</taxon>
    </lineage>
</organism>
<dbReference type="GO" id="GO:0048731">
    <property type="term" value="P:system development"/>
    <property type="evidence" value="ECO:0007669"/>
    <property type="project" value="UniProtKB-ARBA"/>
</dbReference>
<evidence type="ECO:0008006" key="5">
    <source>
        <dbReference type="Google" id="ProtNLM"/>
    </source>
</evidence>
<dbReference type="FunFam" id="1.25.40.10:FF:000090">
    <property type="entry name" value="Pentatricopeptide repeat-containing protein, chloroplastic"/>
    <property type="match status" value="1"/>
</dbReference>
<feature type="repeat" description="PPR" evidence="2">
    <location>
        <begin position="346"/>
        <end position="380"/>
    </location>
</feature>
<dbReference type="GO" id="GO:0009451">
    <property type="term" value="P:RNA modification"/>
    <property type="evidence" value="ECO:0007669"/>
    <property type="project" value="InterPro"/>
</dbReference>
<dbReference type="InterPro" id="IPR046848">
    <property type="entry name" value="E_motif"/>
</dbReference>
<dbReference type="FunFam" id="1.25.40.10:FF:000125">
    <property type="entry name" value="Pentatricopeptide repeat-containing protein"/>
    <property type="match status" value="1"/>
</dbReference>
<evidence type="ECO:0000313" key="4">
    <source>
        <dbReference type="Proteomes" id="UP001168098"/>
    </source>
</evidence>
<dbReference type="Pfam" id="PF13041">
    <property type="entry name" value="PPR_2"/>
    <property type="match status" value="3"/>
</dbReference>
<sequence>MGTFDKVVPFISRHIYTLSTANLNRLINGYIRIGNLRDARKLFDQNPTSRNTVIWNTIISAYIQNDEPHNAQNLFDEMPDRDIVSWNTALSGLKKIKNPEGVYLCFLKMRRVGLKPNEFTLSIMISALLDTVFNVLTPQIHASVVSLALNSSVFVGSALMRGYANVGDRVALGRVFDEISMKNVASWNALVLGYMDLGDPDEAQRVFGLMPERNVVSWTTLVNGYIGNKKTSAARSVFDRMTERNVVSWTVMISGYVQNGKFVDALRLFLLMLRSGTQANHFTLSSVLEACAGCSSLLLGKQVHLNILKSGIPDDVILSTSLVDMYAKCGDIEAAFCIFQSMPKKNLVSWNSIIGGYARHGLGTRALEEFERMKRLGIRPDHVTFVNVLSACAHGGLVEQGEREFYSMEKEFGIQAAVEHYACMVDLFGRAGQLEKAEELIKGMPFEPDIVVWGALLGACGLHSNLELGTFAADGIRRLEQDHPVMYSTLLKIHGEKGVWTNVLELKKKMKEQGARKQTAGSWIESSYGVG</sequence>
<dbReference type="AlphaFoldDB" id="A0AA38ZXH4"/>
<comment type="caution">
    <text evidence="3">The sequence shown here is derived from an EMBL/GenBank/DDBJ whole genome shotgun (WGS) entry which is preliminary data.</text>
</comment>
<dbReference type="Pfam" id="PF20431">
    <property type="entry name" value="E_motif"/>
    <property type="match status" value="1"/>
</dbReference>
<dbReference type="Pfam" id="PF01535">
    <property type="entry name" value="PPR"/>
    <property type="match status" value="3"/>
</dbReference>
<protein>
    <recommendedName>
        <fullName evidence="5">Pentatricopeptide repeat-containing protein</fullName>
    </recommendedName>
</protein>
<dbReference type="InterPro" id="IPR011990">
    <property type="entry name" value="TPR-like_helical_dom_sf"/>
</dbReference>